<keyword evidence="2" id="KW-1133">Transmembrane helix</keyword>
<keyword evidence="1" id="KW-0175">Coiled coil</keyword>
<dbReference type="RefSeq" id="WP_190555865.1">
    <property type="nucleotide sequence ID" value="NZ_JACJQU010000001.1"/>
</dbReference>
<proteinExistence type="predicted"/>
<sequence length="420" mass="47659">MFGKIKFAAFFIAGTAGVVWLVNLPYPMIRRPVAQVAPILLLPSFMSMDHHYRGAIDALEQADQLVSRATSSADIELGGEKVKTAKQHLDHLPVWFLGYYPQRYCTLFSCSWQFTFDEFEQARQRVARLDAVVFQDKNALVPFNEAKNGLETAKQQYAQAENTKDRETAIANWQVAIDKLDQISQQTLAGKTAQTQLTAYKRDFEYARISSFITAAQEFDLEAQKIQPTNYQVAAELWQQAINRLEQVPNENPQYVDAQKLIAAYQVKQKTVVDPRSTTYIAAAKQYALAAAKASQNPPHTVQKWEQIGDLWEKAIRQLENIQVSEPSYVEAQKLIAQYQTNLGTIKNRRQVESDGKEILDEANKEIQRLIASPPGNKNEMKAEIIRIMNQLSNIKSGTTSYNEAQRLLKLADNQLKKLK</sequence>
<evidence type="ECO:0000313" key="4">
    <source>
        <dbReference type="Proteomes" id="UP000662185"/>
    </source>
</evidence>
<accession>A0A926WC97</accession>
<evidence type="ECO:0000256" key="2">
    <source>
        <dbReference type="SAM" id="Phobius"/>
    </source>
</evidence>
<dbReference type="EMBL" id="JACJQU010000001">
    <property type="protein sequence ID" value="MBD2291909.1"/>
    <property type="molecule type" value="Genomic_DNA"/>
</dbReference>
<organism evidence="3 4">
    <name type="scientific">Anabaena sphaerica FACHB-251</name>
    <dbReference type="NCBI Taxonomy" id="2692883"/>
    <lineage>
        <taxon>Bacteria</taxon>
        <taxon>Bacillati</taxon>
        <taxon>Cyanobacteriota</taxon>
        <taxon>Cyanophyceae</taxon>
        <taxon>Nostocales</taxon>
        <taxon>Nostocaceae</taxon>
        <taxon>Anabaena</taxon>
    </lineage>
</organism>
<keyword evidence="2" id="KW-0812">Transmembrane</keyword>
<evidence type="ECO:0000256" key="1">
    <source>
        <dbReference type="SAM" id="Coils"/>
    </source>
</evidence>
<keyword evidence="4" id="KW-1185">Reference proteome</keyword>
<name>A0A926WC97_9NOST</name>
<feature type="coiled-coil region" evidence="1">
    <location>
        <begin position="143"/>
        <end position="170"/>
    </location>
</feature>
<feature type="transmembrane region" description="Helical" evidence="2">
    <location>
        <begin position="7"/>
        <end position="26"/>
    </location>
</feature>
<dbReference type="Proteomes" id="UP000662185">
    <property type="component" value="Unassembled WGS sequence"/>
</dbReference>
<evidence type="ECO:0000313" key="3">
    <source>
        <dbReference type="EMBL" id="MBD2291909.1"/>
    </source>
</evidence>
<comment type="caution">
    <text evidence="3">The sequence shown here is derived from an EMBL/GenBank/DDBJ whole genome shotgun (WGS) entry which is preliminary data.</text>
</comment>
<reference evidence="4" key="1">
    <citation type="journal article" date="2020" name="ISME J.">
        <title>Comparative genomics reveals insights into cyanobacterial evolution and habitat adaptation.</title>
        <authorList>
            <person name="Chen M.Y."/>
            <person name="Teng W.K."/>
            <person name="Zhao L."/>
            <person name="Hu C.X."/>
            <person name="Zhou Y.K."/>
            <person name="Han B.P."/>
            <person name="Song L.R."/>
            <person name="Shu W.S."/>
        </authorList>
    </citation>
    <scope>NUCLEOTIDE SEQUENCE [LARGE SCALE GENOMIC DNA]</scope>
    <source>
        <strain evidence="4">FACHB-251</strain>
    </source>
</reference>
<protein>
    <submittedName>
        <fullName evidence="3">Uncharacterized protein</fullName>
    </submittedName>
</protein>
<keyword evidence="2" id="KW-0472">Membrane</keyword>
<gene>
    <name evidence="3" type="ORF">H6G06_00060</name>
</gene>
<dbReference type="AlphaFoldDB" id="A0A926WC97"/>